<dbReference type="InterPro" id="IPR003593">
    <property type="entry name" value="AAA+_ATPase"/>
</dbReference>
<evidence type="ECO:0000256" key="5">
    <source>
        <dbReference type="ARBA" id="ARBA00022840"/>
    </source>
</evidence>
<feature type="binding site" evidence="8">
    <location>
        <position position="161"/>
    </location>
    <ligand>
        <name>ATP</name>
        <dbReference type="ChEBI" id="CHEBI:30616"/>
    </ligand>
</feature>
<feature type="region of interest" description="Domain I, interacts with DnaA modulators" evidence="8">
    <location>
        <begin position="1"/>
        <end position="96"/>
    </location>
</feature>
<keyword evidence="2 8" id="KW-0963">Cytoplasm</keyword>
<evidence type="ECO:0000256" key="4">
    <source>
        <dbReference type="ARBA" id="ARBA00022741"/>
    </source>
</evidence>
<evidence type="ECO:0000256" key="8">
    <source>
        <dbReference type="HAMAP-Rule" id="MF_00377"/>
    </source>
</evidence>
<evidence type="ECO:0000259" key="13">
    <source>
        <dbReference type="SMART" id="SM00760"/>
    </source>
</evidence>
<feature type="region of interest" description="Domain III, AAA+ region" evidence="8">
    <location>
        <begin position="117"/>
        <end position="333"/>
    </location>
</feature>
<comment type="subcellular location">
    <subcellularLocation>
        <location evidence="8">Cytoplasm</location>
    </subcellularLocation>
</comment>
<evidence type="ECO:0000256" key="3">
    <source>
        <dbReference type="ARBA" id="ARBA00022705"/>
    </source>
</evidence>
<dbReference type="InterPro" id="IPR024633">
    <property type="entry name" value="DnaA_N_dom"/>
</dbReference>
<dbReference type="SMART" id="SM00760">
    <property type="entry name" value="Bac_DnaA_C"/>
    <property type="match status" value="1"/>
</dbReference>
<dbReference type="CDD" id="cd06571">
    <property type="entry name" value="Bac_DnaA_C"/>
    <property type="match status" value="1"/>
</dbReference>
<feature type="region of interest" description="Domain IV, binds dsDNA" evidence="8">
    <location>
        <begin position="334"/>
        <end position="456"/>
    </location>
</feature>
<accession>A0A937X7Z3</accession>
<dbReference type="HAMAP" id="MF_00377">
    <property type="entry name" value="DnaA_bact"/>
    <property type="match status" value="1"/>
</dbReference>
<dbReference type="AlphaFoldDB" id="A0A937X7Z3"/>
<comment type="subunit">
    <text evidence="8">Oligomerizes as a right-handed, spiral filament on DNA at oriC.</text>
</comment>
<evidence type="ECO:0000259" key="12">
    <source>
        <dbReference type="SMART" id="SM00382"/>
    </source>
</evidence>
<dbReference type="PANTHER" id="PTHR30050">
    <property type="entry name" value="CHROMOSOMAL REPLICATION INITIATOR PROTEIN DNAA"/>
    <property type="match status" value="1"/>
</dbReference>
<evidence type="ECO:0000256" key="6">
    <source>
        <dbReference type="ARBA" id="ARBA00023121"/>
    </source>
</evidence>
<dbReference type="GO" id="GO:0005737">
    <property type="term" value="C:cytoplasm"/>
    <property type="evidence" value="ECO:0007669"/>
    <property type="project" value="UniProtKB-SubCell"/>
</dbReference>
<dbReference type="GO" id="GO:0006270">
    <property type="term" value="P:DNA replication initiation"/>
    <property type="evidence" value="ECO:0007669"/>
    <property type="project" value="UniProtKB-UniRule"/>
</dbReference>
<dbReference type="InterPro" id="IPR013159">
    <property type="entry name" value="DnaA_C"/>
</dbReference>
<gene>
    <name evidence="8 14" type="primary">dnaA</name>
    <name evidence="14" type="ORF">FJY75_03285</name>
</gene>
<dbReference type="GO" id="GO:0003688">
    <property type="term" value="F:DNA replication origin binding"/>
    <property type="evidence" value="ECO:0007669"/>
    <property type="project" value="UniProtKB-UniRule"/>
</dbReference>
<evidence type="ECO:0000256" key="1">
    <source>
        <dbReference type="ARBA" id="ARBA00006583"/>
    </source>
</evidence>
<dbReference type="FunFam" id="3.40.50.300:FF:000668">
    <property type="entry name" value="Chromosomal replication initiator protein DnaA"/>
    <property type="match status" value="1"/>
</dbReference>
<feature type="binding site" evidence="8">
    <location>
        <position position="164"/>
    </location>
    <ligand>
        <name>ATP</name>
        <dbReference type="ChEBI" id="CHEBI:30616"/>
    </ligand>
</feature>
<comment type="similarity">
    <text evidence="1 8 11">Belongs to the DnaA family.</text>
</comment>
<dbReference type="SMART" id="SM00382">
    <property type="entry name" value="AAA"/>
    <property type="match status" value="1"/>
</dbReference>
<comment type="caution">
    <text evidence="8">Lacks conserved residue(s) required for the propagation of feature annotation.</text>
</comment>
<feature type="domain" description="AAA+ ATPase" evidence="12">
    <location>
        <begin position="150"/>
        <end position="278"/>
    </location>
</feature>
<sequence length="456" mass="52154">MGTSEAQGTWSEILDEVRKRVSPQKFQTWFEPIQVVSFEPEKLVLQVPNPFFGDWFEEHNLPILQDVLHSQMGRRPKVHFVVSHTYYSPEQAQLEPVEVPRPAPVPPPAAPMRWTHNLYPRFTFDTFVVGKSNEFAHAASQAVSRDPGGVYNPLFIYGGTGLGKTHLMQSIGQVVLDQNPQARVYYAPSERFMNEMIQSITAGRTLDFRRKYRNLDLLLLDDIQFLSGRDATQEEFFHTFNTLHDSRKQIVVTSDRPPRDIAKIEERLVSRFNMGLVTDIQAPDLETRVAILRAKASRENITLPEDVMFLIAERIQRNVRELEGCLVRLSALSHLLHAPITADLALEVLRVYSRPPEGAVDVSRIQQQVAREFDVSVESLRGKRRTSAIALARQVAIYLTKRLTPLTLIEIGKNYGNRDHSTVLYAVEKVQTVRKNNPLMDQRVERLERDLRANPS</sequence>
<dbReference type="PRINTS" id="PR00051">
    <property type="entry name" value="DNAA"/>
</dbReference>
<proteinExistence type="inferred from homology"/>
<organism evidence="14 15">
    <name type="scientific">Eiseniibacteriota bacterium</name>
    <dbReference type="NCBI Taxonomy" id="2212470"/>
    <lineage>
        <taxon>Bacteria</taxon>
        <taxon>Candidatus Eiseniibacteriota</taxon>
    </lineage>
</organism>
<dbReference type="EMBL" id="VGIY01000048">
    <property type="protein sequence ID" value="MBM3316855.1"/>
    <property type="molecule type" value="Genomic_DNA"/>
</dbReference>
<dbReference type="Gene3D" id="3.40.50.300">
    <property type="entry name" value="P-loop containing nucleotide triphosphate hydrolases"/>
    <property type="match status" value="1"/>
</dbReference>
<name>A0A937X7Z3_UNCEI</name>
<dbReference type="FunFam" id="1.10.8.60:FF:000003">
    <property type="entry name" value="Chromosomal replication initiator protein DnaA"/>
    <property type="match status" value="1"/>
</dbReference>
<evidence type="ECO:0000256" key="10">
    <source>
        <dbReference type="RuleBase" id="RU000577"/>
    </source>
</evidence>
<feature type="binding site" evidence="8">
    <location>
        <position position="163"/>
    </location>
    <ligand>
        <name>ATP</name>
        <dbReference type="ChEBI" id="CHEBI:30616"/>
    </ligand>
</feature>
<dbReference type="GO" id="GO:0005524">
    <property type="term" value="F:ATP binding"/>
    <property type="evidence" value="ECO:0007669"/>
    <property type="project" value="UniProtKB-UniRule"/>
</dbReference>
<dbReference type="GO" id="GO:0006275">
    <property type="term" value="P:regulation of DNA replication"/>
    <property type="evidence" value="ECO:0007669"/>
    <property type="project" value="UniProtKB-UniRule"/>
</dbReference>
<keyword evidence="6 8" id="KW-0446">Lipid-binding</keyword>
<evidence type="ECO:0000256" key="2">
    <source>
        <dbReference type="ARBA" id="ARBA00022490"/>
    </source>
</evidence>
<protein>
    <recommendedName>
        <fullName evidence="8 9">Chromosomal replication initiator protein DnaA</fullName>
    </recommendedName>
</protein>
<dbReference type="Pfam" id="PF08299">
    <property type="entry name" value="Bac_DnaA_C"/>
    <property type="match status" value="1"/>
</dbReference>
<dbReference type="GO" id="GO:0008289">
    <property type="term" value="F:lipid binding"/>
    <property type="evidence" value="ECO:0007669"/>
    <property type="project" value="UniProtKB-KW"/>
</dbReference>
<feature type="binding site" evidence="8">
    <location>
        <position position="165"/>
    </location>
    <ligand>
        <name>ATP</name>
        <dbReference type="ChEBI" id="CHEBI:30616"/>
    </ligand>
</feature>
<comment type="function">
    <text evidence="8 10">Plays an essential role in the initiation and regulation of chromosomal replication. ATP-DnaA binds to the origin of replication (oriC) to initiate formation of the DNA replication initiation complex once per cell cycle. Binds the DnaA box (a 9 base pair repeat at the origin) and separates the double-stranded (ds)DNA. Forms a right-handed helical filament on oriC DNA; dsDNA binds to the exterior of the filament while single-stranded (ss)DNA is stabiized in the filament's interior. The ATP-DnaA-oriC complex binds and stabilizes one strand of the AT-rich DNA unwinding element (DUE), permitting loading of DNA polymerase. After initiation quickly degrades to an ADP-DnaA complex that is not apt for DNA replication. Binds acidic phospholipids.</text>
</comment>
<comment type="caution">
    <text evidence="14">The sequence shown here is derived from an EMBL/GenBank/DDBJ whole genome shotgun (WGS) entry which is preliminary data.</text>
</comment>
<keyword evidence="3 8" id="KW-0235">DNA replication</keyword>
<evidence type="ECO:0000313" key="15">
    <source>
        <dbReference type="Proteomes" id="UP000748308"/>
    </source>
</evidence>
<keyword evidence="5 8" id="KW-0067">ATP-binding</keyword>
<dbReference type="Pfam" id="PF11638">
    <property type="entry name" value="DnaA_N"/>
    <property type="match status" value="1"/>
</dbReference>
<dbReference type="Gene3D" id="1.10.8.60">
    <property type="match status" value="1"/>
</dbReference>
<keyword evidence="7 8" id="KW-0238">DNA-binding</keyword>
<dbReference type="NCBIfam" id="TIGR00362">
    <property type="entry name" value="DnaA"/>
    <property type="match status" value="1"/>
</dbReference>
<dbReference type="Gene3D" id="1.10.1750.10">
    <property type="match status" value="1"/>
</dbReference>
<dbReference type="Proteomes" id="UP000748308">
    <property type="component" value="Unassembled WGS sequence"/>
</dbReference>
<dbReference type="InterPro" id="IPR013317">
    <property type="entry name" value="DnaA_dom"/>
</dbReference>
<dbReference type="InterPro" id="IPR027417">
    <property type="entry name" value="P-loop_NTPase"/>
</dbReference>
<evidence type="ECO:0000256" key="11">
    <source>
        <dbReference type="RuleBase" id="RU004227"/>
    </source>
</evidence>
<dbReference type="InterPro" id="IPR038454">
    <property type="entry name" value="DnaA_N_sf"/>
</dbReference>
<dbReference type="GO" id="GO:0005886">
    <property type="term" value="C:plasma membrane"/>
    <property type="evidence" value="ECO:0007669"/>
    <property type="project" value="TreeGrafter"/>
</dbReference>
<dbReference type="CDD" id="cd00009">
    <property type="entry name" value="AAA"/>
    <property type="match status" value="1"/>
</dbReference>
<dbReference type="PANTHER" id="PTHR30050:SF2">
    <property type="entry name" value="CHROMOSOMAL REPLICATION INITIATOR PROTEIN DNAA"/>
    <property type="match status" value="1"/>
</dbReference>
<feature type="domain" description="Chromosomal replication initiator DnaA C-terminal" evidence="13">
    <location>
        <begin position="361"/>
        <end position="430"/>
    </location>
</feature>
<dbReference type="SUPFAM" id="SSF48295">
    <property type="entry name" value="TrpR-like"/>
    <property type="match status" value="1"/>
</dbReference>
<dbReference type="SUPFAM" id="SSF52540">
    <property type="entry name" value="P-loop containing nucleoside triphosphate hydrolases"/>
    <property type="match status" value="1"/>
</dbReference>
<evidence type="ECO:0000256" key="7">
    <source>
        <dbReference type="ARBA" id="ARBA00023125"/>
    </source>
</evidence>
<comment type="domain">
    <text evidence="8">Domain I is involved in oligomerization and binding regulators, domain II is flexibile and of varying length in different bacteria, domain III forms the AAA+ region, while domain IV binds dsDNA.</text>
</comment>
<evidence type="ECO:0000256" key="9">
    <source>
        <dbReference type="NCBIfam" id="TIGR00362"/>
    </source>
</evidence>
<keyword evidence="4 8" id="KW-0547">Nucleotide-binding</keyword>
<dbReference type="InterPro" id="IPR020591">
    <property type="entry name" value="Chromosome_initiator_DnaA-like"/>
</dbReference>
<dbReference type="InterPro" id="IPR010921">
    <property type="entry name" value="Trp_repressor/repl_initiator"/>
</dbReference>
<dbReference type="InterPro" id="IPR001957">
    <property type="entry name" value="Chromosome_initiator_DnaA"/>
</dbReference>
<evidence type="ECO:0000313" key="14">
    <source>
        <dbReference type="EMBL" id="MBM3316855.1"/>
    </source>
</evidence>
<reference evidence="14" key="1">
    <citation type="submission" date="2019-03" db="EMBL/GenBank/DDBJ databases">
        <title>Lake Tanganyika Metagenome-Assembled Genomes (MAGs).</title>
        <authorList>
            <person name="Tran P."/>
        </authorList>
    </citation>
    <scope>NUCLEOTIDE SEQUENCE</scope>
    <source>
        <strain evidence="14">M_DeepCast_400m_m2_100</strain>
    </source>
</reference>
<dbReference type="Pfam" id="PF00308">
    <property type="entry name" value="Bac_DnaA"/>
    <property type="match status" value="1"/>
</dbReference>
<dbReference type="Gene3D" id="3.30.300.180">
    <property type="match status" value="1"/>
</dbReference>